<sequence length="229" mass="26070">MTIGEFAQPDTLDHTPGASVQEVATDISLAYNDIDLTRVVDLKERTLQTRAERIRRVNTKYRRSPDMGRLASRQRFVPGRGNIRADIMFIGDMPSGVESVTGLALDGKRQEVVRHLLNGIDCKEDQVYTTYFLKYRTPNGRSMRYIEIEGVRHLIFEEIRIINPKVVVSWGRQTLDALIPGTSLYEAHGKDLSIEGIPYIPMFSPEAVLYNPDAMTDVRKDFQAIHKFV</sequence>
<dbReference type="GO" id="GO:0051539">
    <property type="term" value="F:4 iron, 4 sulfur cluster binding"/>
    <property type="evidence" value="ECO:0007669"/>
    <property type="project" value="UniProtKB-KW"/>
</dbReference>
<dbReference type="GO" id="GO:0046872">
    <property type="term" value="F:metal ion binding"/>
    <property type="evidence" value="ECO:0007669"/>
    <property type="project" value="UniProtKB-KW"/>
</dbReference>
<keyword evidence="10" id="KW-1185">Reference proteome</keyword>
<keyword evidence="1" id="KW-0004">4Fe-4S</keyword>
<dbReference type="Gene3D" id="3.40.470.10">
    <property type="entry name" value="Uracil-DNA glycosylase-like domain"/>
    <property type="match status" value="1"/>
</dbReference>
<dbReference type="PANTHER" id="PTHR33693:SF1">
    <property type="entry name" value="TYPE-4 URACIL-DNA GLYCOSYLASE"/>
    <property type="match status" value="1"/>
</dbReference>
<dbReference type="EMBL" id="MK016493">
    <property type="protein sequence ID" value="AYQ99350.1"/>
    <property type="molecule type" value="Genomic_DNA"/>
</dbReference>
<dbReference type="Proteomes" id="UP000279277">
    <property type="component" value="Segment"/>
</dbReference>
<keyword evidence="3" id="KW-0227">DNA damage</keyword>
<evidence type="ECO:0000256" key="7">
    <source>
        <dbReference type="ARBA" id="ARBA00023204"/>
    </source>
</evidence>
<dbReference type="SUPFAM" id="SSF52141">
    <property type="entry name" value="Uracil-DNA glycosylase-like"/>
    <property type="match status" value="1"/>
</dbReference>
<gene>
    <name evidence="9" type="primary">130</name>
    <name evidence="9" type="ORF">PBI_CANTARE_130</name>
</gene>
<dbReference type="GO" id="GO:0006281">
    <property type="term" value="P:DNA repair"/>
    <property type="evidence" value="ECO:0007669"/>
    <property type="project" value="UniProtKB-KW"/>
</dbReference>
<evidence type="ECO:0000256" key="1">
    <source>
        <dbReference type="ARBA" id="ARBA00022485"/>
    </source>
</evidence>
<reference evidence="9 10" key="1">
    <citation type="submission" date="2018-10" db="EMBL/GenBank/DDBJ databases">
        <authorList>
            <person name="Zack K."/>
            <person name="Garlena R.A."/>
            <person name="Russell D.A."/>
            <person name="Pope W.H."/>
            <person name="Jacobs-Sera D."/>
            <person name="Hatfull G.F."/>
        </authorList>
    </citation>
    <scope>NUCLEOTIDE SEQUENCE [LARGE SCALE GENOMIC DNA]</scope>
</reference>
<name>A0A3G3LYX5_9CAUD</name>
<dbReference type="SMART" id="SM00986">
    <property type="entry name" value="UDG"/>
    <property type="match status" value="1"/>
</dbReference>
<keyword evidence="4" id="KW-0378">Hydrolase</keyword>
<evidence type="ECO:0000256" key="6">
    <source>
        <dbReference type="ARBA" id="ARBA00023014"/>
    </source>
</evidence>
<dbReference type="SMART" id="SM00987">
    <property type="entry name" value="UreE_C"/>
    <property type="match status" value="1"/>
</dbReference>
<dbReference type="GeneID" id="77953066"/>
<feature type="domain" description="Uracil-DNA glycosylase-like" evidence="8">
    <location>
        <begin position="78"/>
        <end position="223"/>
    </location>
</feature>
<dbReference type="InterPro" id="IPR005122">
    <property type="entry name" value="Uracil-DNA_glycosylase-like"/>
</dbReference>
<evidence type="ECO:0000256" key="3">
    <source>
        <dbReference type="ARBA" id="ARBA00022763"/>
    </source>
</evidence>
<keyword evidence="2" id="KW-0479">Metal-binding</keyword>
<keyword evidence="5" id="KW-0408">Iron</keyword>
<dbReference type="InterPro" id="IPR036895">
    <property type="entry name" value="Uracil-DNA_glycosylase-like_sf"/>
</dbReference>
<dbReference type="InterPro" id="IPR051536">
    <property type="entry name" value="UDG_Type-4/5"/>
</dbReference>
<evidence type="ECO:0000313" key="9">
    <source>
        <dbReference type="EMBL" id="AYQ99350.1"/>
    </source>
</evidence>
<dbReference type="CDD" id="cd10030">
    <property type="entry name" value="UDG-F4_TTUDGA_SPO1dp_like"/>
    <property type="match status" value="1"/>
</dbReference>
<evidence type="ECO:0000256" key="2">
    <source>
        <dbReference type="ARBA" id="ARBA00022723"/>
    </source>
</evidence>
<dbReference type="KEGG" id="vg:77953066"/>
<evidence type="ECO:0000259" key="8">
    <source>
        <dbReference type="SMART" id="SM00986"/>
    </source>
</evidence>
<evidence type="ECO:0000256" key="4">
    <source>
        <dbReference type="ARBA" id="ARBA00022801"/>
    </source>
</evidence>
<dbReference type="RefSeq" id="YP_010676705.1">
    <property type="nucleotide sequence ID" value="NC_071014.1"/>
</dbReference>
<organism evidence="9 10">
    <name type="scientific">Brevibacterium phage Cantare</name>
    <dbReference type="NCBI Taxonomy" id="2338395"/>
    <lineage>
        <taxon>Viruses</taxon>
        <taxon>Duplodnaviria</taxon>
        <taxon>Heunggongvirae</taxon>
        <taxon>Uroviricota</taxon>
        <taxon>Caudoviricetes</taxon>
        <taxon>Cantarevirus</taxon>
        <taxon>Cantarevirus cantare</taxon>
    </lineage>
</organism>
<proteinExistence type="predicted"/>
<accession>A0A3G3LYX5</accession>
<keyword evidence="7" id="KW-0234">DNA repair</keyword>
<dbReference type="PANTHER" id="PTHR33693">
    <property type="entry name" value="TYPE-5 URACIL-DNA GLYCOSYLASE"/>
    <property type="match status" value="1"/>
</dbReference>
<evidence type="ECO:0000313" key="10">
    <source>
        <dbReference type="Proteomes" id="UP000279277"/>
    </source>
</evidence>
<dbReference type="GO" id="GO:0097506">
    <property type="term" value="F:deaminated base DNA N-glycosylase activity"/>
    <property type="evidence" value="ECO:0007669"/>
    <property type="project" value="UniProtKB-ARBA"/>
</dbReference>
<keyword evidence="6" id="KW-0411">Iron-sulfur</keyword>
<protein>
    <submittedName>
        <fullName evidence="9">Uracil-DNA glycosylase</fullName>
    </submittedName>
</protein>
<dbReference type="Pfam" id="PF03167">
    <property type="entry name" value="UDG"/>
    <property type="match status" value="1"/>
</dbReference>
<evidence type="ECO:0000256" key="5">
    <source>
        <dbReference type="ARBA" id="ARBA00023004"/>
    </source>
</evidence>